<proteinExistence type="predicted"/>
<protein>
    <recommendedName>
        <fullName evidence="2">Phage protein</fullName>
    </recommendedName>
</protein>
<sequence length="127" mass="14853">MKENKLIEVQSIHEQREDFTNAEVIIKKGVWIEILEFNPDTEQVCVNHRWEVESVGKKEEKGKRIYRVICKVKDVEKDNDAKKVLAKKVLQKHSNKLKASFAKALIDGVDYRSVLHLKNILNKLEEK</sequence>
<name>A0A0F9RN89_9ZZZZ</name>
<evidence type="ECO:0008006" key="2">
    <source>
        <dbReference type="Google" id="ProtNLM"/>
    </source>
</evidence>
<comment type="caution">
    <text evidence="1">The sequence shown here is derived from an EMBL/GenBank/DDBJ whole genome shotgun (WGS) entry which is preliminary data.</text>
</comment>
<dbReference type="AlphaFoldDB" id="A0A0F9RN89"/>
<reference evidence="1" key="1">
    <citation type="journal article" date="2015" name="Nature">
        <title>Complex archaea that bridge the gap between prokaryotes and eukaryotes.</title>
        <authorList>
            <person name="Spang A."/>
            <person name="Saw J.H."/>
            <person name="Jorgensen S.L."/>
            <person name="Zaremba-Niedzwiedzka K."/>
            <person name="Martijn J."/>
            <person name="Lind A.E."/>
            <person name="van Eijk R."/>
            <person name="Schleper C."/>
            <person name="Guy L."/>
            <person name="Ettema T.J."/>
        </authorList>
    </citation>
    <scope>NUCLEOTIDE SEQUENCE</scope>
</reference>
<organism evidence="1">
    <name type="scientific">marine sediment metagenome</name>
    <dbReference type="NCBI Taxonomy" id="412755"/>
    <lineage>
        <taxon>unclassified sequences</taxon>
        <taxon>metagenomes</taxon>
        <taxon>ecological metagenomes</taxon>
    </lineage>
</organism>
<evidence type="ECO:0000313" key="1">
    <source>
        <dbReference type="EMBL" id="KKN58015.1"/>
    </source>
</evidence>
<accession>A0A0F9RN89</accession>
<gene>
    <name evidence="1" type="ORF">LCGC14_0556730</name>
</gene>
<dbReference type="EMBL" id="LAZR01000780">
    <property type="protein sequence ID" value="KKN58015.1"/>
    <property type="molecule type" value="Genomic_DNA"/>
</dbReference>